<protein>
    <submittedName>
        <fullName evidence="5">D-stereospecific aminopeptidase</fullName>
    </submittedName>
</protein>
<dbReference type="Pfam" id="PF07930">
    <property type="entry name" value="DAP_B"/>
    <property type="match status" value="1"/>
</dbReference>
<dbReference type="Gene3D" id="3.40.710.10">
    <property type="entry name" value="DD-peptidase/beta-lactamase superfamily"/>
    <property type="match status" value="1"/>
</dbReference>
<dbReference type="InterPro" id="IPR027279">
    <property type="entry name" value="D_amino_pept/lipop_sf"/>
</dbReference>
<dbReference type="NCBIfam" id="NF009622">
    <property type="entry name" value="PRK13128.1"/>
    <property type="match status" value="1"/>
</dbReference>
<dbReference type="Gene3D" id="2.40.128.50">
    <property type="match status" value="2"/>
</dbReference>
<keyword evidence="1 5" id="KW-0031">Aminopeptidase</keyword>
<keyword evidence="6" id="KW-1185">Reference proteome</keyword>
<dbReference type="Pfam" id="PF00144">
    <property type="entry name" value="Beta-lactamase"/>
    <property type="match status" value="1"/>
</dbReference>
<feature type="region of interest" description="Disordered" evidence="2">
    <location>
        <begin position="399"/>
        <end position="421"/>
    </location>
</feature>
<dbReference type="InterPro" id="IPR012856">
    <property type="entry name" value="DAP_B_dom"/>
</dbReference>
<dbReference type="PANTHER" id="PTHR46825">
    <property type="entry name" value="D-ALANYL-D-ALANINE-CARBOXYPEPTIDASE/ENDOPEPTIDASE AMPH"/>
    <property type="match status" value="1"/>
</dbReference>
<evidence type="ECO:0000259" key="3">
    <source>
        <dbReference type="Pfam" id="PF00144"/>
    </source>
</evidence>
<keyword evidence="1 5" id="KW-0645">Protease</keyword>
<evidence type="ECO:0000259" key="4">
    <source>
        <dbReference type="Pfam" id="PF07930"/>
    </source>
</evidence>
<dbReference type="SUPFAM" id="SSF50886">
    <property type="entry name" value="D-aminopeptidase, middle and C-terminal domains"/>
    <property type="match status" value="2"/>
</dbReference>
<comment type="caution">
    <text evidence="5">The sequence shown here is derived from an EMBL/GenBank/DDBJ whole genome shotgun (WGS) entry which is preliminary data.</text>
</comment>
<proteinExistence type="predicted"/>
<dbReference type="EMBL" id="RJKX01000011">
    <property type="protein sequence ID" value="ROQ01452.1"/>
    <property type="molecule type" value="Genomic_DNA"/>
</dbReference>
<feature type="domain" description="D-aminopeptidase" evidence="4">
    <location>
        <begin position="344"/>
        <end position="516"/>
    </location>
</feature>
<evidence type="ECO:0000256" key="2">
    <source>
        <dbReference type="SAM" id="MobiDB-lite"/>
    </source>
</evidence>
<accession>A0A3N1M6H7</accession>
<dbReference type="AlphaFoldDB" id="A0A3N1M6H7"/>
<dbReference type="InterPro" id="IPR001466">
    <property type="entry name" value="Beta-lactam-related"/>
</dbReference>
<dbReference type="InterPro" id="IPR012338">
    <property type="entry name" value="Beta-lactam/transpept-like"/>
</dbReference>
<feature type="domain" description="Beta-lactamase-related" evidence="3">
    <location>
        <begin position="11"/>
        <end position="329"/>
    </location>
</feature>
<evidence type="ECO:0000313" key="5">
    <source>
        <dbReference type="EMBL" id="ROQ01452.1"/>
    </source>
</evidence>
<dbReference type="PANTHER" id="PTHR46825:SF9">
    <property type="entry name" value="BETA-LACTAMASE-RELATED DOMAIN-CONTAINING PROTEIN"/>
    <property type="match status" value="1"/>
</dbReference>
<dbReference type="Proteomes" id="UP000278222">
    <property type="component" value="Unassembled WGS sequence"/>
</dbReference>
<sequence>MTATLPARLERALAALPRTYPGPGGAAAVLREGEVLVRHAWGWANAERRIPFTPRSSFRMCSITKQFTCGLVLDAFPDPSVLDGDVRRHLPLLDGAAPGALHLCHNQSGLRDYWAVAMLQGAPVESAFGDTEAARLIAATRSLQFAPGTRYSYCNQNFRILSEILQERTGRSFDELLRARIFDRVGMEGAFVAADTRAMPDGTEGYEGNQVAGFRAAENRILWTGDAGIGASLDDMIAWERHIDATREDAGSLHARLSAPVHFADGAVAGYGFGLGRSTELGHAAIGHGGALRGWRSNRIYLPGERISVVVMLNHLSDAAGAMMDLLAAALGVERPKPAGDIPMPEWLGHYIEPETGLSARIDRAGPGQVRLRFGHAAERVDLQPDGSAGTVRTRLHAGDGGLWMDRPQENQTSRLVPCDGPPGMDMAGRYRCAELDAEVTVVDAGGALYGGFSGFLGQGRMELLDPVGPDLWTLPCPRALDHTPPGDWTLAFRRDSAGRVDGVAVGCWLARRLDYARVS</sequence>
<evidence type="ECO:0000256" key="1">
    <source>
        <dbReference type="ARBA" id="ARBA00022438"/>
    </source>
</evidence>
<gene>
    <name evidence="5" type="ORF">EDC65_0631</name>
</gene>
<dbReference type="OrthoDB" id="7791015at2"/>
<dbReference type="RefSeq" id="WP_123688211.1">
    <property type="nucleotide sequence ID" value="NZ_AP019700.1"/>
</dbReference>
<reference evidence="5 6" key="1">
    <citation type="submission" date="2018-11" db="EMBL/GenBank/DDBJ databases">
        <title>Genomic Encyclopedia of Type Strains, Phase IV (KMG-IV): sequencing the most valuable type-strain genomes for metagenomic binning, comparative biology and taxonomic classification.</title>
        <authorList>
            <person name="Goeker M."/>
        </authorList>
    </citation>
    <scope>NUCLEOTIDE SEQUENCE [LARGE SCALE GENOMIC DNA]</scope>
    <source>
        <strain evidence="5 6">DSM 5900</strain>
    </source>
</reference>
<dbReference type="InterPro" id="IPR050491">
    <property type="entry name" value="AmpC-like"/>
</dbReference>
<name>A0A3N1M6H7_9PROT</name>
<keyword evidence="1 5" id="KW-0378">Hydrolase</keyword>
<evidence type="ECO:0000313" key="6">
    <source>
        <dbReference type="Proteomes" id="UP000278222"/>
    </source>
</evidence>
<organism evidence="5 6">
    <name type="scientific">Stella humosa</name>
    <dbReference type="NCBI Taxonomy" id="94"/>
    <lineage>
        <taxon>Bacteria</taxon>
        <taxon>Pseudomonadati</taxon>
        <taxon>Pseudomonadota</taxon>
        <taxon>Alphaproteobacteria</taxon>
        <taxon>Rhodospirillales</taxon>
        <taxon>Stellaceae</taxon>
        <taxon>Stella</taxon>
    </lineage>
</organism>
<dbReference type="GO" id="GO:0004177">
    <property type="term" value="F:aminopeptidase activity"/>
    <property type="evidence" value="ECO:0007669"/>
    <property type="project" value="UniProtKB-KW"/>
</dbReference>
<dbReference type="SUPFAM" id="SSF56601">
    <property type="entry name" value="beta-lactamase/transpeptidase-like"/>
    <property type="match status" value="1"/>
</dbReference>